<evidence type="ECO:0000313" key="1">
    <source>
        <dbReference type="EMBL" id="CAE7149134.1"/>
    </source>
</evidence>
<proteinExistence type="predicted"/>
<organism evidence="1 2">
    <name type="scientific">Symbiodinium pilosum</name>
    <name type="common">Dinoflagellate</name>
    <dbReference type="NCBI Taxonomy" id="2952"/>
    <lineage>
        <taxon>Eukaryota</taxon>
        <taxon>Sar</taxon>
        <taxon>Alveolata</taxon>
        <taxon>Dinophyceae</taxon>
        <taxon>Suessiales</taxon>
        <taxon>Symbiodiniaceae</taxon>
        <taxon>Symbiodinium</taxon>
    </lineage>
</organism>
<dbReference type="InterPro" id="IPR008309">
    <property type="entry name" value="YdbL"/>
</dbReference>
<reference evidence="1" key="1">
    <citation type="submission" date="2021-02" db="EMBL/GenBank/DDBJ databases">
        <authorList>
            <person name="Dougan E. K."/>
            <person name="Rhodes N."/>
            <person name="Thang M."/>
            <person name="Chan C."/>
        </authorList>
    </citation>
    <scope>NUCLEOTIDE SEQUENCE</scope>
</reference>
<evidence type="ECO:0000313" key="2">
    <source>
        <dbReference type="Proteomes" id="UP000649617"/>
    </source>
</evidence>
<dbReference type="InterPro" id="IPR021730">
    <property type="entry name" value="YdbH"/>
</dbReference>
<protein>
    <submittedName>
        <fullName evidence="1">YdbL protein</fullName>
    </submittedName>
</protein>
<dbReference type="Proteomes" id="UP000649617">
    <property type="component" value="Unassembled WGS sequence"/>
</dbReference>
<accession>A0A812IMP3</accession>
<dbReference type="AlphaFoldDB" id="A0A812IMP3"/>
<keyword evidence="2" id="KW-1185">Reference proteome</keyword>
<dbReference type="Pfam" id="PF11739">
    <property type="entry name" value="YdbH-like"/>
    <property type="match status" value="1"/>
</dbReference>
<dbReference type="EMBL" id="CAJNIZ010000001">
    <property type="protein sequence ID" value="CAE7149134.1"/>
    <property type="molecule type" value="Genomic_DNA"/>
</dbReference>
<gene>
    <name evidence="1" type="primary">ydbL</name>
    <name evidence="1" type="ORF">SPIL2461_LOCUS88</name>
</gene>
<dbReference type="Pfam" id="PF13617">
    <property type="entry name" value="Lipoprotein_19"/>
    <property type="match status" value="1"/>
</dbReference>
<comment type="caution">
    <text evidence="1">The sequence shown here is derived from an EMBL/GenBank/DDBJ whole genome shotgun (WGS) entry which is preliminary data.</text>
</comment>
<dbReference type="InterPro" id="IPR025985">
    <property type="entry name" value="YnbE"/>
</dbReference>
<dbReference type="OrthoDB" id="10554086at2759"/>
<sequence>MSRWLAGGVVLLAMLLVGLYFFSTAIIVRVAFELAGAQGFDLQELSLQRPGLDGIRIDTVAGGVGDVLIIADDIVVSYHLKGLLAQSLDAVDIGSLHVRVNAPQATSTPLPTAADSEIDPAIIFGIVPRLKVQRLLLEIAQADFVGAGSLSLDGDNASFELAGVEPEFASNLSVSGSAQSNTSLQFAFFDRSEPDAPFLKLNAMPLDDETEITGHFDLSGYPLSLVTGLLGLPEGSGRVQGQLASRLDSFDISQAYQLLPLAGSFQLDWQDETVEVEALRGQLSGSPASMVLTLAGGSIALSEAAVLFTVDSGTSVQYADNQISIGPGMTAILQDVEDITFQSRLTRTVIDLRNADISLDSDAEFAMTSYGLQTRGLITGVFLIPASGMVADLNITVGNLSFPLHVNYNSLSGRADLSGASQWSVKNLGASLVQKWPYDFDIVSGDVDVALQAVWLDGVLDGRAAVALDRGMVRYDEYELQQTTAELDFVLDDSVLRLQPSTIRVGEFDFGLVVQNAEMKVAWQDDVVDIFSGKFDLLGGGVTIKPTQYDLGRNMASLDMDLVNMDLAQVLALEGDDIKGEGRLHGTLPVRINDGKVSMEGGQIRASDAGGLIQVSPKFTLGTGQPGIDFAMQALTNFNYQTLTAVADYEENGDLQLAVSLQGRNPEVEKGRPIHYNLNISENVFSLLDALNAQSGVTERVERGVACMAVVLGALAGCTPTVRVATDEPITINLNVNIKHEILVKVDKDLDNLYLATTLFLAASLSVYAIDLDTAKADGLVGERADGYLGAVRDNVSAEVSALVNDINGKRKAQYQRIALKNEIPLADVEALAGKKTIEKTEPGGWVFIDTWVQK</sequence>
<name>A0A812IMP3_SYMPI</name>
<dbReference type="Pfam" id="PF07027">
    <property type="entry name" value="DUF1318"/>
    <property type="match status" value="1"/>
</dbReference>